<dbReference type="InterPro" id="IPR011701">
    <property type="entry name" value="MFS"/>
</dbReference>
<dbReference type="EMBL" id="JADBJN010000004">
    <property type="protein sequence ID" value="KAG5667319.1"/>
    <property type="molecule type" value="Genomic_DNA"/>
</dbReference>
<feature type="transmembrane region" description="Helical" evidence="5">
    <location>
        <begin position="12"/>
        <end position="30"/>
    </location>
</feature>
<evidence type="ECO:0008006" key="8">
    <source>
        <dbReference type="Google" id="ProtNLM"/>
    </source>
</evidence>
<keyword evidence="3 5" id="KW-1133">Transmembrane helix</keyword>
<dbReference type="Pfam" id="PF07690">
    <property type="entry name" value="MFS_1"/>
    <property type="match status" value="1"/>
</dbReference>
<dbReference type="Gene3D" id="1.20.1250.20">
    <property type="entry name" value="MFS general substrate transporter like domains"/>
    <property type="match status" value="1"/>
</dbReference>
<feature type="transmembrane region" description="Helical" evidence="5">
    <location>
        <begin position="428"/>
        <end position="451"/>
    </location>
</feature>
<feature type="transmembrane region" description="Helical" evidence="5">
    <location>
        <begin position="142"/>
        <end position="165"/>
    </location>
</feature>
<proteinExistence type="predicted"/>
<evidence type="ECO:0000256" key="3">
    <source>
        <dbReference type="ARBA" id="ARBA00022989"/>
    </source>
</evidence>
<dbReference type="InterPro" id="IPR036259">
    <property type="entry name" value="MFS_trans_sf"/>
</dbReference>
<evidence type="ECO:0000256" key="2">
    <source>
        <dbReference type="ARBA" id="ARBA00022692"/>
    </source>
</evidence>
<comment type="caution">
    <text evidence="6">The sequence shown here is derived from an EMBL/GenBank/DDBJ whole genome shotgun (WGS) entry which is preliminary data.</text>
</comment>
<keyword evidence="7" id="KW-1185">Reference proteome</keyword>
<dbReference type="SUPFAM" id="SSF103473">
    <property type="entry name" value="MFS general substrate transporter"/>
    <property type="match status" value="1"/>
</dbReference>
<organism evidence="6 7">
    <name type="scientific">Polypedilum vanderplanki</name>
    <name type="common">Sleeping chironomid midge</name>
    <dbReference type="NCBI Taxonomy" id="319348"/>
    <lineage>
        <taxon>Eukaryota</taxon>
        <taxon>Metazoa</taxon>
        <taxon>Ecdysozoa</taxon>
        <taxon>Arthropoda</taxon>
        <taxon>Hexapoda</taxon>
        <taxon>Insecta</taxon>
        <taxon>Pterygota</taxon>
        <taxon>Neoptera</taxon>
        <taxon>Endopterygota</taxon>
        <taxon>Diptera</taxon>
        <taxon>Nematocera</taxon>
        <taxon>Chironomoidea</taxon>
        <taxon>Chironomidae</taxon>
        <taxon>Chironominae</taxon>
        <taxon>Polypedilum</taxon>
        <taxon>Polypedilum</taxon>
    </lineage>
</organism>
<comment type="subcellular location">
    <subcellularLocation>
        <location evidence="1">Membrane</location>
        <topology evidence="1">Multi-pass membrane protein</topology>
    </subcellularLocation>
</comment>
<evidence type="ECO:0000256" key="4">
    <source>
        <dbReference type="ARBA" id="ARBA00023136"/>
    </source>
</evidence>
<accession>A0A9J6BCE1</accession>
<dbReference type="OrthoDB" id="430300at2759"/>
<evidence type="ECO:0000313" key="6">
    <source>
        <dbReference type="EMBL" id="KAG5667319.1"/>
    </source>
</evidence>
<sequence>MKEIKSNSQKKLKLILLEFSFFLFIFATILPSNLLLNQILKQSCIQSGYKKLICDEISQSNNNKTEKIEEELQPYVAKINVIITFLYTSVPAILQLFLGPWSDKYGRKSVMNLASIGYVLTHTLAAAICYYSDNIHPLPPWIFIFCYIPVNFLGGFQSMLTAIVCYIKDTCEESKCFYHFTIIEILILFGYFCGILLCSILVELTNAVNIFIIAAICTFIGAIIVIFFIDESLKEIEKSYNLNSILSCSHIFDMIKTCLIPRALHQRSILLSLIFIISLNKFVTDDERNLCYLFERVVYNWTLNDHNFFEATKMLMTVAGTTFAMTVLKNFLKISDLILIAFAIFSNLIDNILRAFAKQSWQVYVISIFSSTRMIVHPLCRSLISSIVLQNEMGKVMSFASTIESIVNFILMPIYLSVYEATFLTFPGAFYFVSAGIGIITLLIVFYVIFVNGFVVNIKKKYVEI</sequence>
<reference evidence="6" key="1">
    <citation type="submission" date="2021-03" db="EMBL/GenBank/DDBJ databases">
        <title>Chromosome level genome of the anhydrobiotic midge Polypedilum vanderplanki.</title>
        <authorList>
            <person name="Yoshida Y."/>
            <person name="Kikawada T."/>
            <person name="Gusev O."/>
        </authorList>
    </citation>
    <scope>NUCLEOTIDE SEQUENCE</scope>
    <source>
        <strain evidence="6">NIAS01</strain>
        <tissue evidence="6">Whole body or cell culture</tissue>
    </source>
</reference>
<keyword evidence="4 5" id="KW-0472">Membrane</keyword>
<dbReference type="GO" id="GO:0016020">
    <property type="term" value="C:membrane"/>
    <property type="evidence" value="ECO:0007669"/>
    <property type="project" value="UniProtKB-SubCell"/>
</dbReference>
<dbReference type="AlphaFoldDB" id="A0A9J6BCE1"/>
<feature type="transmembrane region" description="Helical" evidence="5">
    <location>
        <begin position="331"/>
        <end position="349"/>
    </location>
</feature>
<name>A0A9J6BCE1_POLVA</name>
<feature type="transmembrane region" description="Helical" evidence="5">
    <location>
        <begin position="396"/>
        <end position="416"/>
    </location>
</feature>
<feature type="transmembrane region" description="Helical" evidence="5">
    <location>
        <begin position="79"/>
        <end position="98"/>
    </location>
</feature>
<feature type="transmembrane region" description="Helical" evidence="5">
    <location>
        <begin position="110"/>
        <end position="130"/>
    </location>
</feature>
<protein>
    <recommendedName>
        <fullName evidence="8">Proton-coupled folate transporter-like protein</fullName>
    </recommendedName>
</protein>
<dbReference type="PANTHER" id="PTHR23507">
    <property type="entry name" value="ZGC:174356"/>
    <property type="match status" value="1"/>
</dbReference>
<gene>
    <name evidence="6" type="ORF">PVAND_015303</name>
</gene>
<evidence type="ECO:0000313" key="7">
    <source>
        <dbReference type="Proteomes" id="UP001107558"/>
    </source>
</evidence>
<feature type="transmembrane region" description="Helical" evidence="5">
    <location>
        <begin position="208"/>
        <end position="229"/>
    </location>
</feature>
<evidence type="ECO:0000256" key="5">
    <source>
        <dbReference type="SAM" id="Phobius"/>
    </source>
</evidence>
<keyword evidence="2 5" id="KW-0812">Transmembrane</keyword>
<feature type="transmembrane region" description="Helical" evidence="5">
    <location>
        <begin position="177"/>
        <end position="202"/>
    </location>
</feature>
<dbReference type="PANTHER" id="PTHR23507:SF39">
    <property type="entry name" value="GH23453P-RELATED"/>
    <property type="match status" value="1"/>
</dbReference>
<dbReference type="GO" id="GO:0022857">
    <property type="term" value="F:transmembrane transporter activity"/>
    <property type="evidence" value="ECO:0007669"/>
    <property type="project" value="InterPro"/>
</dbReference>
<evidence type="ECO:0000256" key="1">
    <source>
        <dbReference type="ARBA" id="ARBA00004141"/>
    </source>
</evidence>
<dbReference type="Proteomes" id="UP001107558">
    <property type="component" value="Chromosome 4"/>
</dbReference>